<evidence type="ECO:0000256" key="9">
    <source>
        <dbReference type="ARBA" id="ARBA00023136"/>
    </source>
</evidence>
<evidence type="ECO:0000256" key="2">
    <source>
        <dbReference type="ARBA" id="ARBA00004653"/>
    </source>
</evidence>
<keyword evidence="9 11" id="KW-0472">Membrane</keyword>
<evidence type="ECO:0000313" key="13">
    <source>
        <dbReference type="EMBL" id="KLO10013.1"/>
    </source>
</evidence>
<evidence type="ECO:0000256" key="8">
    <source>
        <dbReference type="ARBA" id="ARBA00023034"/>
    </source>
</evidence>
<feature type="region of interest" description="Disordered" evidence="10">
    <location>
        <begin position="1"/>
        <end position="44"/>
    </location>
</feature>
<organism evidence="13 14">
    <name type="scientific">Schizopora paradoxa</name>
    <dbReference type="NCBI Taxonomy" id="27342"/>
    <lineage>
        <taxon>Eukaryota</taxon>
        <taxon>Fungi</taxon>
        <taxon>Dikarya</taxon>
        <taxon>Basidiomycota</taxon>
        <taxon>Agaricomycotina</taxon>
        <taxon>Agaricomycetes</taxon>
        <taxon>Hymenochaetales</taxon>
        <taxon>Schizoporaceae</taxon>
        <taxon>Schizopora</taxon>
    </lineage>
</organism>
<dbReference type="GO" id="GO:0000139">
    <property type="term" value="C:Golgi membrane"/>
    <property type="evidence" value="ECO:0007669"/>
    <property type="project" value="UniProtKB-SubCell"/>
</dbReference>
<feature type="transmembrane region" description="Helical" evidence="11">
    <location>
        <begin position="258"/>
        <end position="278"/>
    </location>
</feature>
<gene>
    <name evidence="13" type="ORF">SCHPADRAFT_943175</name>
</gene>
<feature type="transmembrane region" description="Helical" evidence="11">
    <location>
        <begin position="108"/>
        <end position="126"/>
    </location>
</feature>
<evidence type="ECO:0000256" key="6">
    <source>
        <dbReference type="ARBA" id="ARBA00022692"/>
    </source>
</evidence>
<comment type="subcellular location">
    <subcellularLocation>
        <location evidence="2">Golgi apparatus membrane</location>
        <topology evidence="2">Multi-pass membrane protein</topology>
    </subcellularLocation>
</comment>
<accession>A0A0H2RKQ2</accession>
<evidence type="ECO:0000256" key="3">
    <source>
        <dbReference type="ARBA" id="ARBA00008640"/>
    </source>
</evidence>
<dbReference type="FunCoup" id="A0A0H2RKQ2">
    <property type="interactions" value="27"/>
</dbReference>
<reference evidence="13 14" key="1">
    <citation type="submission" date="2015-04" db="EMBL/GenBank/DDBJ databases">
        <title>Complete genome sequence of Schizopora paradoxa KUC8140, a cosmopolitan wood degrader in East Asia.</title>
        <authorList>
            <consortium name="DOE Joint Genome Institute"/>
            <person name="Min B."/>
            <person name="Park H."/>
            <person name="Jang Y."/>
            <person name="Kim J.-J."/>
            <person name="Kim K.H."/>
            <person name="Pangilinan J."/>
            <person name="Lipzen A."/>
            <person name="Riley R."/>
            <person name="Grigoriev I.V."/>
            <person name="Spatafora J.W."/>
            <person name="Choi I.-G."/>
        </authorList>
    </citation>
    <scope>NUCLEOTIDE SEQUENCE [LARGE SCALE GENOMIC DNA]</scope>
    <source>
        <strain evidence="13 14">KUC8140</strain>
    </source>
</reference>
<sequence length="345" mass="38308">MSNYSVDRLYDPPAYPPSTETFVPPKPPSNGPRRSRTPSPTRSEIDALNTKGIFSIKASMNGKSKKDKIIIYAIMAVLAIITILFAIFHKQIIDWLQPTADKIHNMKLGWLIPVAILFVMSFPPLVGHEIVMILVGVVWGLGPGFAIAAAGTLLGEIGNFFLFKYMCHARGEKYERTKIDYACLARIVREGGLKVAVIARYSVIPPHFTTSVFATCGMKFWVFLVSAILSLPRHFATVYIGVSIEDESNGSSSKKEKLINFLVLGVTIVVSIFALRYINNLSDGVKQEVIYERRKARQARDGLSAPPYDRPDSLEAGQNYTVNVPLRTQAPADNYRYGRGDGRGY</sequence>
<comment type="function">
    <text evidence="1">Golgi membrane protein involved in vesicular trafficking and spindle migration.</text>
</comment>
<dbReference type="STRING" id="27342.A0A0H2RKQ2"/>
<evidence type="ECO:0000256" key="10">
    <source>
        <dbReference type="SAM" id="MobiDB-lite"/>
    </source>
</evidence>
<dbReference type="Proteomes" id="UP000053477">
    <property type="component" value="Unassembled WGS sequence"/>
</dbReference>
<name>A0A0H2RKQ2_9AGAM</name>
<feature type="domain" description="VTT" evidence="12">
    <location>
        <begin position="128"/>
        <end position="242"/>
    </location>
</feature>
<dbReference type="PANTHER" id="PTHR47549">
    <property type="entry name" value="GOLGI APPARATUS MEMBRANE PROTEIN TVP38-RELATED"/>
    <property type="match status" value="1"/>
</dbReference>
<evidence type="ECO:0000313" key="14">
    <source>
        <dbReference type="Proteomes" id="UP000053477"/>
    </source>
</evidence>
<evidence type="ECO:0000256" key="7">
    <source>
        <dbReference type="ARBA" id="ARBA00022989"/>
    </source>
</evidence>
<dbReference type="PANTHER" id="PTHR47549:SF2">
    <property type="entry name" value="GOLGI APPARATUS MEMBRANE PROTEIN TVP38"/>
    <property type="match status" value="1"/>
</dbReference>
<keyword evidence="7 11" id="KW-1133">Transmembrane helix</keyword>
<dbReference type="EMBL" id="KQ086038">
    <property type="protein sequence ID" value="KLO10013.1"/>
    <property type="molecule type" value="Genomic_DNA"/>
</dbReference>
<dbReference type="InParanoid" id="A0A0H2RKQ2"/>
<evidence type="ECO:0000256" key="11">
    <source>
        <dbReference type="SAM" id="Phobius"/>
    </source>
</evidence>
<dbReference type="InterPro" id="IPR032816">
    <property type="entry name" value="VTT_dom"/>
</dbReference>
<dbReference type="Pfam" id="PF09335">
    <property type="entry name" value="VTT_dom"/>
    <property type="match status" value="1"/>
</dbReference>
<evidence type="ECO:0000256" key="4">
    <source>
        <dbReference type="ARBA" id="ARBA00013533"/>
    </source>
</evidence>
<feature type="transmembrane region" description="Helical" evidence="11">
    <location>
        <begin position="132"/>
        <end position="154"/>
    </location>
</feature>
<evidence type="ECO:0000256" key="5">
    <source>
        <dbReference type="ARBA" id="ARBA00020673"/>
    </source>
</evidence>
<dbReference type="InterPro" id="IPR051076">
    <property type="entry name" value="Golgi_membrane_TVP38/TMEM64"/>
</dbReference>
<keyword evidence="14" id="KW-1185">Reference proteome</keyword>
<evidence type="ECO:0000256" key="1">
    <source>
        <dbReference type="ARBA" id="ARBA00002978"/>
    </source>
</evidence>
<proteinExistence type="inferred from homology"/>
<dbReference type="AlphaFoldDB" id="A0A0H2RKQ2"/>
<feature type="transmembrane region" description="Helical" evidence="11">
    <location>
        <begin position="220"/>
        <end position="242"/>
    </location>
</feature>
<dbReference type="OrthoDB" id="166803at2759"/>
<feature type="transmembrane region" description="Helical" evidence="11">
    <location>
        <begin position="69"/>
        <end position="88"/>
    </location>
</feature>
<keyword evidence="8" id="KW-0333">Golgi apparatus</keyword>
<keyword evidence="6 11" id="KW-0812">Transmembrane</keyword>
<evidence type="ECO:0000259" key="12">
    <source>
        <dbReference type="Pfam" id="PF09335"/>
    </source>
</evidence>
<protein>
    <recommendedName>
        <fullName evidence="4">Golgi apparatus membrane protein TVP38</fullName>
    </recommendedName>
    <alternativeName>
        <fullName evidence="5">Golgi apparatus membrane protein tvp38</fullName>
    </alternativeName>
</protein>
<comment type="similarity">
    <text evidence="3">Belongs to the TVP38/TMEM64 family.</text>
</comment>